<evidence type="ECO:0000313" key="3">
    <source>
        <dbReference type="EMBL" id="MFC4611955.1"/>
    </source>
</evidence>
<dbReference type="EMBL" id="JBHSFE010000028">
    <property type="protein sequence ID" value="MFC4611955.1"/>
    <property type="molecule type" value="Genomic_DNA"/>
</dbReference>
<sequence length="148" mass="14764">MLRRSAHVNVGIATGPAGLLVVDLDLPKPGDSPGTLVGQTELTELGVRAGRGVPSTDTVCAPLAGGTCTSPFPPAHGRTDRTVGGGVGGTVGHASAVPGTCARCLVESASGVTVGGVDFHDPLPSHSRETPERQSGPVSLEGKPALTW</sequence>
<feature type="domain" description="DNA primase/polymerase bifunctional N-terminal" evidence="2">
    <location>
        <begin position="4"/>
        <end position="80"/>
    </location>
</feature>
<gene>
    <name evidence="3" type="ORF">ACFO9E_29880</name>
</gene>
<comment type="caution">
    <text evidence="3">The sequence shown here is derived from an EMBL/GenBank/DDBJ whole genome shotgun (WGS) entry which is preliminary data.</text>
</comment>
<evidence type="ECO:0000313" key="4">
    <source>
        <dbReference type="Proteomes" id="UP001595993"/>
    </source>
</evidence>
<feature type="compositionally biased region" description="Basic and acidic residues" evidence="1">
    <location>
        <begin position="118"/>
        <end position="132"/>
    </location>
</feature>
<accession>A0ABV9GCE8</accession>
<protein>
    <submittedName>
        <fullName evidence="3">Bifunctional DNA primase/polymerase</fullName>
    </submittedName>
</protein>
<proteinExistence type="predicted"/>
<keyword evidence="4" id="KW-1185">Reference proteome</keyword>
<dbReference type="RefSeq" id="WP_381201595.1">
    <property type="nucleotide sequence ID" value="NZ_JBHSFE010000028.1"/>
</dbReference>
<name>A0ABV9GCE8_9ACTN</name>
<dbReference type="Pfam" id="PF09250">
    <property type="entry name" value="Prim-Pol"/>
    <property type="match status" value="1"/>
</dbReference>
<feature type="region of interest" description="Disordered" evidence="1">
    <location>
        <begin position="117"/>
        <end position="148"/>
    </location>
</feature>
<organism evidence="3 4">
    <name type="scientific">Streptomyces maoxianensis</name>
    <dbReference type="NCBI Taxonomy" id="1459942"/>
    <lineage>
        <taxon>Bacteria</taxon>
        <taxon>Bacillati</taxon>
        <taxon>Actinomycetota</taxon>
        <taxon>Actinomycetes</taxon>
        <taxon>Kitasatosporales</taxon>
        <taxon>Streptomycetaceae</taxon>
        <taxon>Streptomyces</taxon>
    </lineage>
</organism>
<dbReference type="Proteomes" id="UP001595993">
    <property type="component" value="Unassembled WGS sequence"/>
</dbReference>
<reference evidence="4" key="1">
    <citation type="journal article" date="2019" name="Int. J. Syst. Evol. Microbiol.">
        <title>The Global Catalogue of Microorganisms (GCM) 10K type strain sequencing project: providing services to taxonomists for standard genome sequencing and annotation.</title>
        <authorList>
            <consortium name="The Broad Institute Genomics Platform"/>
            <consortium name="The Broad Institute Genome Sequencing Center for Infectious Disease"/>
            <person name="Wu L."/>
            <person name="Ma J."/>
        </authorList>
    </citation>
    <scope>NUCLEOTIDE SEQUENCE [LARGE SCALE GENOMIC DNA]</scope>
    <source>
        <strain evidence="4">CGMCC 4.7139</strain>
    </source>
</reference>
<evidence type="ECO:0000259" key="2">
    <source>
        <dbReference type="Pfam" id="PF09250"/>
    </source>
</evidence>
<dbReference type="InterPro" id="IPR015330">
    <property type="entry name" value="DNA_primase/pol_bifunc_N"/>
</dbReference>
<evidence type="ECO:0000256" key="1">
    <source>
        <dbReference type="SAM" id="MobiDB-lite"/>
    </source>
</evidence>